<dbReference type="KEGG" id="agv:OJF2_03780"/>
<dbReference type="Pfam" id="PF16126">
    <property type="entry name" value="DUF4838"/>
    <property type="match status" value="1"/>
</dbReference>
<dbReference type="Proteomes" id="UP000324233">
    <property type="component" value="Chromosome"/>
</dbReference>
<dbReference type="SUPFAM" id="SSF55545">
    <property type="entry name" value="beta-N-acetylhexosaminidase-like domain"/>
    <property type="match status" value="1"/>
</dbReference>
<dbReference type="RefSeq" id="WP_168221540.1">
    <property type="nucleotide sequence ID" value="NZ_CP042997.1"/>
</dbReference>
<organism evidence="5 6">
    <name type="scientific">Aquisphaera giovannonii</name>
    <dbReference type="NCBI Taxonomy" id="406548"/>
    <lineage>
        <taxon>Bacteria</taxon>
        <taxon>Pseudomonadati</taxon>
        <taxon>Planctomycetota</taxon>
        <taxon>Planctomycetia</taxon>
        <taxon>Isosphaerales</taxon>
        <taxon>Isosphaeraceae</taxon>
        <taxon>Aquisphaera</taxon>
    </lineage>
</organism>
<accession>A0A5B9VVM8</accession>
<dbReference type="GO" id="GO:0016798">
    <property type="term" value="F:hydrolase activity, acting on glycosyl bonds"/>
    <property type="evidence" value="ECO:0007669"/>
    <property type="project" value="UniProtKB-KW"/>
</dbReference>
<feature type="signal peptide" evidence="3">
    <location>
        <begin position="1"/>
        <end position="30"/>
    </location>
</feature>
<dbReference type="InterPro" id="IPR029018">
    <property type="entry name" value="Hex-like_dom2"/>
</dbReference>
<evidence type="ECO:0000256" key="1">
    <source>
        <dbReference type="ARBA" id="ARBA00022801"/>
    </source>
</evidence>
<dbReference type="AlphaFoldDB" id="A0A5B9VVM8"/>
<dbReference type="Gene3D" id="3.30.379.10">
    <property type="entry name" value="Chitobiase/beta-hexosaminidase domain 2-like"/>
    <property type="match status" value="1"/>
</dbReference>
<name>A0A5B9VVM8_9BACT</name>
<protein>
    <recommendedName>
        <fullName evidence="4">Beta-hexosaminidase bacterial type N-terminal domain-containing protein</fullName>
    </recommendedName>
</protein>
<keyword evidence="3" id="KW-0732">Signal</keyword>
<dbReference type="PANTHER" id="PTHR47406:SF2">
    <property type="entry name" value="ALPHA GLUCURONIDASE N-TERMINAL DOMAIN-CONTAINING PROTEIN"/>
    <property type="match status" value="1"/>
</dbReference>
<evidence type="ECO:0000256" key="2">
    <source>
        <dbReference type="ARBA" id="ARBA00023295"/>
    </source>
</evidence>
<feature type="chain" id="PRO_5023101168" description="Beta-hexosaminidase bacterial type N-terminal domain-containing protein" evidence="3">
    <location>
        <begin position="31"/>
        <end position="605"/>
    </location>
</feature>
<keyword evidence="2" id="KW-0326">Glycosidase</keyword>
<evidence type="ECO:0000313" key="5">
    <source>
        <dbReference type="EMBL" id="QEH31911.1"/>
    </source>
</evidence>
<sequence length="605" mass="66625" precursor="true">MRRNFTPVRAAIGLVALAWIPAIAPTPARAGVTPATLATWPIVVPTKASPAERHAAEEFREFASKVAGAKSPMEIISTDAPPAHAILLGKAASLKTDDLGEEGYRIRVDDGRVEIAGGGPRGTLYGVYAFLEDDLGVRFLWHDATFVPADRATRAIAAGERAFRPRFAWRYSYFGVINAHPAFAARMRNNATTSAPELGGNSPWTLISHSVPEWVPVATLGKEHPEYFSLVDGKRRAFMKEDNAEDGGTQPCFSNPEVKRRIIDGVLAKIKREGKASGNVSISQNDNTQYCRCDACRAIDEREDSHMGALLTLLNEAADAVAKEHPGVFVGTLAYQFSRKPPKHLRPRPNVAIQLCSIEACQLHPLDDPECPLNVAFCKDLEGWCRITPNVYVWNYNTNFASYNSPCPNLDVIGPNVKYLAAHGVKGVFMQAPGNAQNTELCELRNDLISRMLWDPSHDDRRIRETFIDAFYGRAAGKVKEYLALIQDAARKSGVHQGCFGPAASYGITADVARKGLAILQQAMADAENPTIRDRVEKMTISPRTVLLDDLARWIQHHGGATTQPPADLIGRTRDDFRELLRLYDRHGVDRFSEGISTDQIRGIH</sequence>
<keyword evidence="6" id="KW-1185">Reference proteome</keyword>
<dbReference type="PANTHER" id="PTHR47406">
    <property type="entry name" value="COAGULATION FACTOR 5/8 TYPE, C-TERMINAL"/>
    <property type="match status" value="1"/>
</dbReference>
<keyword evidence="1" id="KW-0378">Hydrolase</keyword>
<gene>
    <name evidence="5" type="ORF">OJF2_03780</name>
</gene>
<evidence type="ECO:0000313" key="6">
    <source>
        <dbReference type="Proteomes" id="UP000324233"/>
    </source>
</evidence>
<feature type="domain" description="Beta-hexosaminidase bacterial type N-terminal" evidence="4">
    <location>
        <begin position="21"/>
        <end position="128"/>
    </location>
</feature>
<dbReference type="InterPro" id="IPR032287">
    <property type="entry name" value="DUF4838"/>
</dbReference>
<reference evidence="5 6" key="1">
    <citation type="submission" date="2019-08" db="EMBL/GenBank/DDBJ databases">
        <title>Deep-cultivation of Planctomycetes and their phenomic and genomic characterization uncovers novel biology.</title>
        <authorList>
            <person name="Wiegand S."/>
            <person name="Jogler M."/>
            <person name="Boedeker C."/>
            <person name="Pinto D."/>
            <person name="Vollmers J."/>
            <person name="Rivas-Marin E."/>
            <person name="Kohn T."/>
            <person name="Peeters S.H."/>
            <person name="Heuer A."/>
            <person name="Rast P."/>
            <person name="Oberbeckmann S."/>
            <person name="Bunk B."/>
            <person name="Jeske O."/>
            <person name="Meyerdierks A."/>
            <person name="Storesund J.E."/>
            <person name="Kallscheuer N."/>
            <person name="Luecker S."/>
            <person name="Lage O.M."/>
            <person name="Pohl T."/>
            <person name="Merkel B.J."/>
            <person name="Hornburger P."/>
            <person name="Mueller R.-W."/>
            <person name="Bruemmer F."/>
            <person name="Labrenz M."/>
            <person name="Spormann A.M."/>
            <person name="Op den Camp H."/>
            <person name="Overmann J."/>
            <person name="Amann R."/>
            <person name="Jetten M.S.M."/>
            <person name="Mascher T."/>
            <person name="Medema M.H."/>
            <person name="Devos D.P."/>
            <person name="Kaster A.-K."/>
            <person name="Ovreas L."/>
            <person name="Rohde M."/>
            <person name="Galperin M.Y."/>
            <person name="Jogler C."/>
        </authorList>
    </citation>
    <scope>NUCLEOTIDE SEQUENCE [LARGE SCALE GENOMIC DNA]</scope>
    <source>
        <strain evidence="5 6">OJF2</strain>
    </source>
</reference>
<evidence type="ECO:0000259" key="4">
    <source>
        <dbReference type="Pfam" id="PF02838"/>
    </source>
</evidence>
<evidence type="ECO:0000256" key="3">
    <source>
        <dbReference type="SAM" id="SignalP"/>
    </source>
</evidence>
<dbReference type="InterPro" id="IPR015882">
    <property type="entry name" value="HEX_bac_N"/>
</dbReference>
<dbReference type="EMBL" id="CP042997">
    <property type="protein sequence ID" value="QEH31911.1"/>
    <property type="molecule type" value="Genomic_DNA"/>
</dbReference>
<dbReference type="Pfam" id="PF02838">
    <property type="entry name" value="Glyco_hydro_20b"/>
    <property type="match status" value="1"/>
</dbReference>
<proteinExistence type="predicted"/>
<dbReference type="GO" id="GO:0005975">
    <property type="term" value="P:carbohydrate metabolic process"/>
    <property type="evidence" value="ECO:0007669"/>
    <property type="project" value="UniProtKB-ARBA"/>
</dbReference>